<dbReference type="InterPro" id="IPR021808">
    <property type="entry name" value="DUF3383"/>
</dbReference>
<protein>
    <recommendedName>
        <fullName evidence="3">Tail sheath protein</fullName>
    </recommendedName>
</protein>
<gene>
    <name evidence="1" type="ORF">CPT_MTx_040</name>
</gene>
<organism evidence="1 2">
    <name type="scientific">Serratia phage MTx</name>
    <dbReference type="NCBI Taxonomy" id="2557553"/>
    <lineage>
        <taxon>Viruses</taxon>
        <taxon>Duplodnaviria</taxon>
        <taxon>Heunggongvirae</taxon>
        <taxon>Uroviricota</taxon>
        <taxon>Caudoviricetes</taxon>
        <taxon>Lindbergviridae</taxon>
        <taxon>Myosmarvirus</taxon>
        <taxon>Myosmarvirus MTx</taxon>
    </lineage>
</organism>
<name>A0A482MHB8_9CAUD</name>
<sequence>MISQSRYIKIISGVGAGATVAQRQLILRLITQNSSLPPGIVMEFENEGAVGAFFGTSSEEYKRARAYFSFISKSIESPGKISFARWVNAAIAPMIVGDATEKVLGDFTAITSGNIVLSSSGTPVTISGIDLSTASDLAQVASLVQTAITTGASTDNQLKSCTVSFNAVTQQLTITGAVTGSGTITCQQANSPDLGVLLGWRTTGSVNVAGQGADGADVAVSKSANISNNFGSFAFTTPSTPLSNSDIATIAAWNHAQNNMYMYTFATPLGNVAAIYQLVKGFSGCAINILGATNDFIEQSPAEILAATNYNRVNSTQNYMFYQFANRNITVSDDATADIADANRANYIGVTQSAGQQLAFYQRGVLCGGSADALDMNTYANEMWMKATISNRIMSAFLNQPIISADIEGEAIVLGNIQDVINAAQDNGVISQGKPINITKQQYITQITGDKMAWRQVSSIGYWVTVSLSNTTDSAGLEQWVAEYTLIYGKKDAIRRVTGRDVLI</sequence>
<evidence type="ECO:0000313" key="1">
    <source>
        <dbReference type="EMBL" id="QBQ72346.1"/>
    </source>
</evidence>
<dbReference type="Pfam" id="PF11863">
    <property type="entry name" value="DUF3383"/>
    <property type="match status" value="1"/>
</dbReference>
<evidence type="ECO:0008006" key="3">
    <source>
        <dbReference type="Google" id="ProtNLM"/>
    </source>
</evidence>
<dbReference type="EMBL" id="MK618717">
    <property type="protein sequence ID" value="QBQ72346.1"/>
    <property type="molecule type" value="Genomic_DNA"/>
</dbReference>
<dbReference type="Proteomes" id="UP000309130">
    <property type="component" value="Segment"/>
</dbReference>
<reference evidence="2" key="1">
    <citation type="submission" date="2019-03" db="EMBL/GenBank/DDBJ databases">
        <title>Complete Genome Sequence of Serratia marcescens Myophage MTx.</title>
        <authorList>
            <person name="Graham K."/>
            <person name="Freeman M."/>
            <person name="Newkirk H."/>
            <person name="Liu M."/>
            <person name="Ramsey J."/>
            <person name="Cahill J."/>
        </authorList>
    </citation>
    <scope>NUCLEOTIDE SEQUENCE [LARGE SCALE GENOMIC DNA]</scope>
</reference>
<keyword evidence="2" id="KW-1185">Reference proteome</keyword>
<proteinExistence type="predicted"/>
<accession>A0A482MHB8</accession>
<evidence type="ECO:0000313" key="2">
    <source>
        <dbReference type="Proteomes" id="UP000309130"/>
    </source>
</evidence>